<evidence type="ECO:0000313" key="2">
    <source>
        <dbReference type="Proteomes" id="UP000276133"/>
    </source>
</evidence>
<name>A0A3M7S1B8_BRAPC</name>
<comment type="caution">
    <text evidence="1">The sequence shown here is derived from an EMBL/GenBank/DDBJ whole genome shotgun (WGS) entry which is preliminary data.</text>
</comment>
<gene>
    <name evidence="1" type="ORF">BpHYR1_040228</name>
</gene>
<dbReference type="EMBL" id="REGN01002187">
    <property type="protein sequence ID" value="RNA29613.1"/>
    <property type="molecule type" value="Genomic_DNA"/>
</dbReference>
<dbReference type="AlphaFoldDB" id="A0A3M7S1B8"/>
<proteinExistence type="predicted"/>
<sequence>MASLFLNKRILIYKDFLRFFNLYKLKLTCTHFVPRLFIDSSFPQLFHFLNFSFPRLFLASTLRKGKEKLRKGRVEEKKCKSYKIVNELAHAIIFYLGYLTNKPILRIKPIMVNFLVIYAKNGVEKIPIPFKNLNVFLIIEHQPMHKQLINK</sequence>
<accession>A0A3M7S1B8</accession>
<dbReference type="Proteomes" id="UP000276133">
    <property type="component" value="Unassembled WGS sequence"/>
</dbReference>
<keyword evidence="2" id="KW-1185">Reference proteome</keyword>
<organism evidence="1 2">
    <name type="scientific">Brachionus plicatilis</name>
    <name type="common">Marine rotifer</name>
    <name type="synonym">Brachionus muelleri</name>
    <dbReference type="NCBI Taxonomy" id="10195"/>
    <lineage>
        <taxon>Eukaryota</taxon>
        <taxon>Metazoa</taxon>
        <taxon>Spiralia</taxon>
        <taxon>Gnathifera</taxon>
        <taxon>Rotifera</taxon>
        <taxon>Eurotatoria</taxon>
        <taxon>Monogononta</taxon>
        <taxon>Pseudotrocha</taxon>
        <taxon>Ploima</taxon>
        <taxon>Brachionidae</taxon>
        <taxon>Brachionus</taxon>
    </lineage>
</organism>
<protein>
    <submittedName>
        <fullName evidence="1">Uncharacterized protein</fullName>
    </submittedName>
</protein>
<reference evidence="1 2" key="1">
    <citation type="journal article" date="2018" name="Sci. Rep.">
        <title>Genomic signatures of local adaptation to the degree of environmental predictability in rotifers.</title>
        <authorList>
            <person name="Franch-Gras L."/>
            <person name="Hahn C."/>
            <person name="Garcia-Roger E.M."/>
            <person name="Carmona M.J."/>
            <person name="Serra M."/>
            <person name="Gomez A."/>
        </authorList>
    </citation>
    <scope>NUCLEOTIDE SEQUENCE [LARGE SCALE GENOMIC DNA]</scope>
    <source>
        <strain evidence="1">HYR1</strain>
    </source>
</reference>
<evidence type="ECO:0000313" key="1">
    <source>
        <dbReference type="EMBL" id="RNA29613.1"/>
    </source>
</evidence>